<feature type="transmembrane region" description="Helical" evidence="1">
    <location>
        <begin position="101"/>
        <end position="125"/>
    </location>
</feature>
<dbReference type="PIRSF" id="PIRSF033111">
    <property type="entry name" value="UCP033111"/>
    <property type="match status" value="1"/>
</dbReference>
<proteinExistence type="predicted"/>
<feature type="transmembrane region" description="Helical" evidence="1">
    <location>
        <begin position="203"/>
        <end position="220"/>
    </location>
</feature>
<keyword evidence="1" id="KW-0812">Transmembrane</keyword>
<comment type="caution">
    <text evidence="2">The sequence shown here is derived from an EMBL/GenBank/DDBJ whole genome shotgun (WGS) entry which is preliminary data.</text>
</comment>
<reference evidence="2 3" key="2">
    <citation type="submission" date="2014-05" db="EMBL/GenBank/DDBJ databases">
        <title>Genome sequence of Streptococcus gallolyticus.</title>
        <authorList>
            <person name="Del Campo R."/>
        </authorList>
    </citation>
    <scope>NUCLEOTIDE SEQUENCE [LARGE SCALE GENOMIC DNA]</scope>
    <source>
        <strain evidence="2 3">LMG17956</strain>
    </source>
</reference>
<reference evidence="2 3" key="1">
    <citation type="submission" date="2014-02" db="EMBL/GenBank/DDBJ databases">
        <authorList>
            <person name="Manrique M."/>
        </authorList>
    </citation>
    <scope>NUCLEOTIDE SEQUENCE [LARGE SCALE GENOMIC DNA]</scope>
    <source>
        <strain evidence="2 3">LMG17956</strain>
    </source>
</reference>
<feature type="transmembrane region" description="Helical" evidence="1">
    <location>
        <begin position="173"/>
        <end position="197"/>
    </location>
</feature>
<dbReference type="InterPro" id="IPR036259">
    <property type="entry name" value="MFS_trans_sf"/>
</dbReference>
<feature type="transmembrane region" description="Helical" evidence="1">
    <location>
        <begin position="131"/>
        <end position="152"/>
    </location>
</feature>
<protein>
    <recommendedName>
        <fullName evidence="4">Integral membrane protein</fullName>
    </recommendedName>
</protein>
<dbReference type="AlphaFoldDB" id="A0A060RK71"/>
<dbReference type="Proteomes" id="UP000027584">
    <property type="component" value="Unassembled WGS sequence"/>
</dbReference>
<dbReference type="InterPro" id="IPR009214">
    <property type="entry name" value="DUF1129"/>
</dbReference>
<evidence type="ECO:0008006" key="4">
    <source>
        <dbReference type="Google" id="ProtNLM"/>
    </source>
</evidence>
<organism evidence="2 3">
    <name type="scientific">Streptococcus gallolyticus</name>
    <dbReference type="NCBI Taxonomy" id="315405"/>
    <lineage>
        <taxon>Bacteria</taxon>
        <taxon>Bacillati</taxon>
        <taxon>Bacillota</taxon>
        <taxon>Bacilli</taxon>
        <taxon>Lactobacillales</taxon>
        <taxon>Streptococcaceae</taxon>
        <taxon>Streptococcus</taxon>
    </lineage>
</organism>
<evidence type="ECO:0000313" key="3">
    <source>
        <dbReference type="Proteomes" id="UP000027584"/>
    </source>
</evidence>
<dbReference type="EMBL" id="CCBC010000132">
    <property type="protein sequence ID" value="CDO17595.1"/>
    <property type="molecule type" value="Genomic_DNA"/>
</dbReference>
<sequence length="234" mass="25904">MFLATLLFHKNRRLYIMDLTNLTKKNQEFIHIATNQLIQDGKSDDEIKAILEEVLPTIVENQKKGLTARALFGAPTVWAASFTEKASDKKAEQTTKNDNPWLMWLDTSLLFIGVVALLNAVIGFFNSTTTSSGLLSLLALGFGGGAAMYATYHFIYRHSGKPKSERPGWAKTILVLVLAMLGWVLLYTATAFLPAVINPQLPAIVMLIIGAAALLGRYFLQKKYNILNAMTPQQ</sequence>
<accession>A0A060RK71</accession>
<keyword evidence="1" id="KW-0472">Membrane</keyword>
<evidence type="ECO:0000313" key="2">
    <source>
        <dbReference type="EMBL" id="CDO17595.1"/>
    </source>
</evidence>
<dbReference type="SUPFAM" id="SSF103473">
    <property type="entry name" value="MFS general substrate transporter"/>
    <property type="match status" value="1"/>
</dbReference>
<name>A0A060RK71_9STRE</name>
<evidence type="ECO:0000256" key="1">
    <source>
        <dbReference type="SAM" id="Phobius"/>
    </source>
</evidence>
<gene>
    <name evidence="2" type="ORF">BN963_SGAL_00788</name>
</gene>
<keyword evidence="1" id="KW-1133">Transmembrane helix</keyword>
<dbReference type="Pfam" id="PF06570">
    <property type="entry name" value="DUF1129"/>
    <property type="match status" value="1"/>
</dbReference>